<feature type="region of interest" description="Disordered" evidence="1">
    <location>
        <begin position="221"/>
        <end position="243"/>
    </location>
</feature>
<evidence type="ECO:0000313" key="2">
    <source>
        <dbReference type="EMBL" id="GBP55731.1"/>
    </source>
</evidence>
<reference evidence="2 3" key="1">
    <citation type="journal article" date="2019" name="Commun. Biol.">
        <title>The bagworm genome reveals a unique fibroin gene that provides high tensile strength.</title>
        <authorList>
            <person name="Kono N."/>
            <person name="Nakamura H."/>
            <person name="Ohtoshi R."/>
            <person name="Tomita M."/>
            <person name="Numata K."/>
            <person name="Arakawa K."/>
        </authorList>
    </citation>
    <scope>NUCLEOTIDE SEQUENCE [LARGE SCALE GENOMIC DNA]</scope>
</reference>
<gene>
    <name evidence="2" type="ORF">EVAR_23539_1</name>
</gene>
<feature type="region of interest" description="Disordered" evidence="1">
    <location>
        <begin position="38"/>
        <end position="109"/>
    </location>
</feature>
<sequence length="243" mass="25636">MSLQRPVRGAQLLLVRLGELRGEHALLLRAPRAQVTALGGGAPARGSARSTAGLTRWSSSTAVGAGGGGRARRSSEGVLEYETPARGRLRDSGARRPARRLTGTRTGYSGTMSRTEYAINSFDNTIDLGCIQGGHRGHDPFGLDFCLTVIIASEPVLTEPRLVVQSARKLGLPLPVVRSAGSAGGVGDSQHALSVKKSAEMAALFADVRLSQRTGVRALLPRPRARPPLSRNASLEDTLGYLP</sequence>
<feature type="compositionally biased region" description="Low complexity" evidence="1">
    <location>
        <begin position="44"/>
        <end position="63"/>
    </location>
</feature>
<organism evidence="2 3">
    <name type="scientific">Eumeta variegata</name>
    <name type="common">Bagworm moth</name>
    <name type="synonym">Eumeta japonica</name>
    <dbReference type="NCBI Taxonomy" id="151549"/>
    <lineage>
        <taxon>Eukaryota</taxon>
        <taxon>Metazoa</taxon>
        <taxon>Ecdysozoa</taxon>
        <taxon>Arthropoda</taxon>
        <taxon>Hexapoda</taxon>
        <taxon>Insecta</taxon>
        <taxon>Pterygota</taxon>
        <taxon>Neoptera</taxon>
        <taxon>Endopterygota</taxon>
        <taxon>Lepidoptera</taxon>
        <taxon>Glossata</taxon>
        <taxon>Ditrysia</taxon>
        <taxon>Tineoidea</taxon>
        <taxon>Psychidae</taxon>
        <taxon>Oiketicinae</taxon>
        <taxon>Eumeta</taxon>
    </lineage>
</organism>
<name>A0A4C1WWK8_EUMVA</name>
<accession>A0A4C1WWK8</accession>
<dbReference type="EMBL" id="BGZK01000677">
    <property type="protein sequence ID" value="GBP55731.1"/>
    <property type="molecule type" value="Genomic_DNA"/>
</dbReference>
<protein>
    <submittedName>
        <fullName evidence="2">Uncharacterized protein</fullName>
    </submittedName>
</protein>
<evidence type="ECO:0000256" key="1">
    <source>
        <dbReference type="SAM" id="MobiDB-lite"/>
    </source>
</evidence>
<evidence type="ECO:0000313" key="3">
    <source>
        <dbReference type="Proteomes" id="UP000299102"/>
    </source>
</evidence>
<feature type="compositionally biased region" description="Basic and acidic residues" evidence="1">
    <location>
        <begin position="83"/>
        <end position="94"/>
    </location>
</feature>
<dbReference type="AlphaFoldDB" id="A0A4C1WWK8"/>
<dbReference type="Proteomes" id="UP000299102">
    <property type="component" value="Unassembled WGS sequence"/>
</dbReference>
<proteinExistence type="predicted"/>
<dbReference type="OrthoDB" id="5959615at2759"/>
<keyword evidence="3" id="KW-1185">Reference proteome</keyword>
<comment type="caution">
    <text evidence="2">The sequence shown here is derived from an EMBL/GenBank/DDBJ whole genome shotgun (WGS) entry which is preliminary data.</text>
</comment>